<gene>
    <name evidence="13" type="ORF">R1sor_010577</name>
</gene>
<dbReference type="CDD" id="cd03232">
    <property type="entry name" value="ABCG_PDR_domain2"/>
    <property type="match status" value="1"/>
</dbReference>
<feature type="transmembrane region" description="Helical" evidence="11">
    <location>
        <begin position="706"/>
        <end position="726"/>
    </location>
</feature>
<feature type="domain" description="ABC transporter" evidence="12">
    <location>
        <begin position="166"/>
        <end position="438"/>
    </location>
</feature>
<dbReference type="GO" id="GO:0005524">
    <property type="term" value="F:ATP binding"/>
    <property type="evidence" value="ECO:0007669"/>
    <property type="project" value="UniProtKB-KW"/>
</dbReference>
<keyword evidence="3" id="KW-0813">Transport</keyword>
<dbReference type="Pfam" id="PF19055">
    <property type="entry name" value="ABC2_membrane_7"/>
    <property type="match status" value="1"/>
</dbReference>
<evidence type="ECO:0000256" key="1">
    <source>
        <dbReference type="ARBA" id="ARBA00004141"/>
    </source>
</evidence>
<feature type="compositionally biased region" description="Basic and acidic residues" evidence="10">
    <location>
        <begin position="823"/>
        <end position="842"/>
    </location>
</feature>
<evidence type="ECO:0000256" key="3">
    <source>
        <dbReference type="ARBA" id="ARBA00022448"/>
    </source>
</evidence>
<keyword evidence="7" id="KW-0067">ATP-binding</keyword>
<dbReference type="SMART" id="SM00382">
    <property type="entry name" value="AAA"/>
    <property type="match status" value="2"/>
</dbReference>
<dbReference type="CDD" id="cd03233">
    <property type="entry name" value="ABCG_PDR_domain1"/>
    <property type="match status" value="1"/>
</dbReference>
<evidence type="ECO:0000313" key="14">
    <source>
        <dbReference type="Proteomes" id="UP001633002"/>
    </source>
</evidence>
<feature type="transmembrane region" description="Helical" evidence="11">
    <location>
        <begin position="1392"/>
        <end position="1410"/>
    </location>
</feature>
<dbReference type="EMBL" id="JBJQOH010000002">
    <property type="protein sequence ID" value="KAL3696501.1"/>
    <property type="molecule type" value="Genomic_DNA"/>
</dbReference>
<feature type="transmembrane region" description="Helical" evidence="11">
    <location>
        <begin position="1334"/>
        <end position="1358"/>
    </location>
</feature>
<dbReference type="Gene3D" id="3.40.50.300">
    <property type="entry name" value="P-loop containing nucleotide triphosphate hydrolases"/>
    <property type="match status" value="2"/>
</dbReference>
<protein>
    <recommendedName>
        <fullName evidence="12">ABC transporter domain-containing protein</fullName>
    </recommendedName>
</protein>
<keyword evidence="9 11" id="KW-0472">Membrane</keyword>
<feature type="transmembrane region" description="Helical" evidence="11">
    <location>
        <begin position="652"/>
        <end position="670"/>
    </location>
</feature>
<evidence type="ECO:0000256" key="9">
    <source>
        <dbReference type="ARBA" id="ARBA00023136"/>
    </source>
</evidence>
<feature type="transmembrane region" description="Helical" evidence="11">
    <location>
        <begin position="618"/>
        <end position="640"/>
    </location>
</feature>
<keyword evidence="5" id="KW-0677">Repeat</keyword>
<dbReference type="Pfam" id="PF14510">
    <property type="entry name" value="ABC_trans_N"/>
    <property type="match status" value="1"/>
</dbReference>
<dbReference type="Pfam" id="PF08370">
    <property type="entry name" value="PDR_assoc"/>
    <property type="match status" value="1"/>
</dbReference>
<evidence type="ECO:0000256" key="5">
    <source>
        <dbReference type="ARBA" id="ARBA00022737"/>
    </source>
</evidence>
<feature type="domain" description="ABC transporter" evidence="12">
    <location>
        <begin position="875"/>
        <end position="1127"/>
    </location>
</feature>
<evidence type="ECO:0000256" key="8">
    <source>
        <dbReference type="ARBA" id="ARBA00022989"/>
    </source>
</evidence>
<evidence type="ECO:0000256" key="10">
    <source>
        <dbReference type="SAM" id="MobiDB-lite"/>
    </source>
</evidence>
<keyword evidence="14" id="KW-1185">Reference proteome</keyword>
<dbReference type="InterPro" id="IPR029481">
    <property type="entry name" value="ABC_trans_N"/>
</dbReference>
<comment type="caution">
    <text evidence="13">The sequence shown here is derived from an EMBL/GenBank/DDBJ whole genome shotgun (WGS) entry which is preliminary data.</text>
</comment>
<dbReference type="PANTHER" id="PTHR48040">
    <property type="entry name" value="PLEIOTROPIC DRUG RESISTANCE PROTEIN 1-LIKE ISOFORM X1"/>
    <property type="match status" value="1"/>
</dbReference>
<feature type="transmembrane region" description="Helical" evidence="11">
    <location>
        <begin position="575"/>
        <end position="598"/>
    </location>
</feature>
<dbReference type="FunFam" id="3.40.50.300:FF:000059">
    <property type="entry name" value="ABC transporter G family member 40"/>
    <property type="match status" value="1"/>
</dbReference>
<dbReference type="GO" id="GO:0016020">
    <property type="term" value="C:membrane"/>
    <property type="evidence" value="ECO:0007669"/>
    <property type="project" value="UniProtKB-SubCell"/>
</dbReference>
<dbReference type="InterPro" id="IPR034003">
    <property type="entry name" value="ABCG_PDR_2"/>
</dbReference>
<feature type="transmembrane region" description="Helical" evidence="11">
    <location>
        <begin position="1446"/>
        <end position="1469"/>
    </location>
</feature>
<keyword evidence="4 11" id="KW-0812">Transmembrane</keyword>
<dbReference type="InterPro" id="IPR013525">
    <property type="entry name" value="ABC2_TM"/>
</dbReference>
<feature type="transmembrane region" description="Helical" evidence="11">
    <location>
        <begin position="1221"/>
        <end position="1239"/>
    </location>
</feature>
<comment type="similarity">
    <text evidence="2">Belongs to the ABC transporter superfamily. ABCG family. PDR (TC 3.A.1.205) subfamily.</text>
</comment>
<evidence type="ECO:0000256" key="2">
    <source>
        <dbReference type="ARBA" id="ARBA00006012"/>
    </source>
</evidence>
<dbReference type="InterPro" id="IPR003593">
    <property type="entry name" value="AAA+_ATPase"/>
</dbReference>
<evidence type="ECO:0000256" key="4">
    <source>
        <dbReference type="ARBA" id="ARBA00022692"/>
    </source>
</evidence>
<feature type="transmembrane region" description="Helical" evidence="11">
    <location>
        <begin position="534"/>
        <end position="555"/>
    </location>
</feature>
<feature type="transmembrane region" description="Helical" evidence="11">
    <location>
        <begin position="1251"/>
        <end position="1267"/>
    </location>
</feature>
<comment type="subcellular location">
    <subcellularLocation>
        <location evidence="1">Membrane</location>
        <topology evidence="1">Multi-pass membrane protein</topology>
    </subcellularLocation>
</comment>
<evidence type="ECO:0000256" key="7">
    <source>
        <dbReference type="ARBA" id="ARBA00022840"/>
    </source>
</evidence>
<feature type="region of interest" description="Disordered" evidence="10">
    <location>
        <begin position="808"/>
        <end position="856"/>
    </location>
</feature>
<feature type="transmembrane region" description="Helical" evidence="11">
    <location>
        <begin position="1364"/>
        <end position="1385"/>
    </location>
</feature>
<dbReference type="Proteomes" id="UP001633002">
    <property type="component" value="Unassembled WGS sequence"/>
</dbReference>
<evidence type="ECO:0000256" key="11">
    <source>
        <dbReference type="SAM" id="Phobius"/>
    </source>
</evidence>
<dbReference type="InterPro" id="IPR027417">
    <property type="entry name" value="P-loop_NTPase"/>
</dbReference>
<keyword evidence="8 11" id="KW-1133">Transmembrane helix</keyword>
<dbReference type="InterPro" id="IPR003439">
    <property type="entry name" value="ABC_transporter-like_ATP-bd"/>
</dbReference>
<dbReference type="Pfam" id="PF01061">
    <property type="entry name" value="ABC2_membrane"/>
    <property type="match status" value="2"/>
</dbReference>
<dbReference type="SUPFAM" id="SSF52540">
    <property type="entry name" value="P-loop containing nucleoside triphosphate hydrolases"/>
    <property type="match status" value="2"/>
</dbReference>
<organism evidence="13 14">
    <name type="scientific">Riccia sorocarpa</name>
    <dbReference type="NCBI Taxonomy" id="122646"/>
    <lineage>
        <taxon>Eukaryota</taxon>
        <taxon>Viridiplantae</taxon>
        <taxon>Streptophyta</taxon>
        <taxon>Embryophyta</taxon>
        <taxon>Marchantiophyta</taxon>
        <taxon>Marchantiopsida</taxon>
        <taxon>Marchantiidae</taxon>
        <taxon>Marchantiales</taxon>
        <taxon>Ricciaceae</taxon>
        <taxon>Riccia</taxon>
    </lineage>
</organism>
<dbReference type="InterPro" id="IPR034001">
    <property type="entry name" value="ABCG_PDR_1"/>
</dbReference>
<sequence length="1477" mass="166206">MAANADVWYDRERGGSRVWGDIGEGKNPFARRSSLEVQENDFVDLVEAALERLPTRTRMYTALLDQNLIGRESTDGIAGDPVRTDIRKLDKYQRSKVVESAFKTREQDNALLLQEIQERLNRAGIQLPSVEVRFEDLHVTADIHVGSRALPSLPNFFFNFIEDFLAKTRILQPKKQKFPILNGVSGVIKPGRMALLLGPPGSGKTTLLKALAGKMDRSVKATGKITYNGRELDEFIPQRTSAYISQVDNHIGELTVRETLDFSARVQGVGYKNEMIAELARREKAQGIKPSPVIDAFMKGVAIEGKRHSFQTDYILKVLGLDICADILVGNDMVRGVSGGQKKRVTTGEMLVGPKKTLFADEISTGLDSSTTFQIVKCLRNFSHLLQGTILMALLQPAPETFNLFDDVVLLAEGYIVYHGPRENVVDYFEELGFKLPPRKGVADFLQEVTSRKDQGQYWADTSRPYEFIPVAQLARSFQEHQLGRNVKEYLAVPFDADSGHSCALVTDDFALGHWDMFKACFSREFLLMRRNSFLYIFRTCQVAFVAFVTGTLFLRTRIHPTNETNGSLYLGTLFYALIHMMFNGFSEISITIARLPVFYKQRDNRFYPAWAYLAPNWVLRLPYSFVEAVIWSCIVYWLVGLAPSAGRFFRYTLLLFMMHQMALGLFRLIGSVGRSMTVANTFGSFCLLITFLLGGFVLSKSNVPVWWVWGYWISPLSYAQNAIAVNEFLDSRWRKVSPDSGQPLYLDILRGRGLSTQPSRYWIGIGALFGFAVLFNILVVAALKYLNPFDKPQATLPEESLKEKAVARDGEAAVSGPSMKLEMSRLDRRSGSAHRGRETQKADGGGGLNEEAVSQEGEGTVKKGMILPFRPLALTFHNVCYYVDMPSEMKREGVETDRLQLLRNVSGAFRPKILTALVGVSGAGKTTLMDVLAGRKTGGYIEGDIRVSGFPKKQETFARISGYVEQNDIHSPQVTVYESLIYSAWLRLPASVDAKTREGFVGEVMDLVELRSLRQALVGLPGSTGLSTEQRKRLTIAVELVSNPSIIFMDEPTSGLDARAAAIVMRTVRNTVDTGRTVVCTIHQPSIDIFEAFDELLLMKRGGQVIYAGPLGNESRELVQYFQSVPGVEPISEGYNPATWMLEVTTPAKEGDLNQDFADIYRNSELYRRNEKLIEELSVPPAGAEDLKFPSVYSRNWTTQFWACLWKQNLTYWRSPTYNAIRFTFTTVCALIFGSIYWNLGSKRRTTQDVFNVMGALYAAVIFLGVNNASTVQPVVAVERTVFYRERAAGMYSSIPYALAQGVIEVPYVFTQTVVYSLITYSMIHFEWTAAKFFWYFLFMFLTFMYFTFYGMMAVGLTPSQQLAAVISSFFYSIWNLFSGFLIPRPRIPPWWIWYYWLSPVSWTLYGLIASQLGDVQTPLIQAGGVSGGTVAQFVHSYFGYNHDWLGYIAAGLVAFGLVFWGIFAFSIKYLNFQKR</sequence>
<dbReference type="PANTHER" id="PTHR48040:SF13">
    <property type="entry name" value="ABC TRANSPORTER G FAMILY MEMBER 31"/>
    <property type="match status" value="1"/>
</dbReference>
<proteinExistence type="inferred from homology"/>
<dbReference type="InterPro" id="IPR043926">
    <property type="entry name" value="ABCG_dom"/>
</dbReference>
<feature type="transmembrane region" description="Helical" evidence="11">
    <location>
        <begin position="682"/>
        <end position="700"/>
    </location>
</feature>
<dbReference type="InterPro" id="IPR013581">
    <property type="entry name" value="PDR_assoc"/>
</dbReference>
<evidence type="ECO:0000313" key="13">
    <source>
        <dbReference type="EMBL" id="KAL3696501.1"/>
    </source>
</evidence>
<name>A0ABD3HZV3_9MARC</name>
<evidence type="ECO:0000256" key="6">
    <source>
        <dbReference type="ARBA" id="ARBA00022741"/>
    </source>
</evidence>
<reference evidence="13 14" key="1">
    <citation type="submission" date="2024-09" db="EMBL/GenBank/DDBJ databases">
        <title>Chromosome-scale assembly of Riccia sorocarpa.</title>
        <authorList>
            <person name="Paukszto L."/>
        </authorList>
    </citation>
    <scope>NUCLEOTIDE SEQUENCE [LARGE SCALE GENOMIC DNA]</scope>
    <source>
        <strain evidence="13">LP-2024</strain>
        <tissue evidence="13">Aerial parts of the thallus</tissue>
    </source>
</reference>
<accession>A0ABD3HZV3</accession>
<dbReference type="Pfam" id="PF00005">
    <property type="entry name" value="ABC_tran"/>
    <property type="match status" value="2"/>
</dbReference>
<dbReference type="FunFam" id="3.40.50.300:FF:000179">
    <property type="entry name" value="ABC transporter G family member 34"/>
    <property type="match status" value="1"/>
</dbReference>
<evidence type="ECO:0000259" key="12">
    <source>
        <dbReference type="PROSITE" id="PS50893"/>
    </source>
</evidence>
<feature type="transmembrane region" description="Helical" evidence="11">
    <location>
        <begin position="762"/>
        <end position="784"/>
    </location>
</feature>
<dbReference type="PROSITE" id="PS50893">
    <property type="entry name" value="ABC_TRANSPORTER_2"/>
    <property type="match status" value="2"/>
</dbReference>
<feature type="transmembrane region" description="Helical" evidence="11">
    <location>
        <begin position="1307"/>
        <end position="1327"/>
    </location>
</feature>
<keyword evidence="6" id="KW-0547">Nucleotide-binding</keyword>